<feature type="compositionally biased region" description="Basic and acidic residues" evidence="1">
    <location>
        <begin position="52"/>
        <end position="82"/>
    </location>
</feature>
<dbReference type="Proteomes" id="UP000017842">
    <property type="component" value="Unassembled WGS sequence"/>
</dbReference>
<feature type="chain" id="PRO_5004730988" evidence="2">
    <location>
        <begin position="30"/>
        <end position="82"/>
    </location>
</feature>
<protein>
    <submittedName>
        <fullName evidence="3">Uncharacterized protein</fullName>
    </submittedName>
</protein>
<evidence type="ECO:0000256" key="1">
    <source>
        <dbReference type="SAM" id="MobiDB-lite"/>
    </source>
</evidence>
<gene>
    <name evidence="3" type="ORF">MGMO_47c00070</name>
</gene>
<dbReference type="AlphaFoldDB" id="V5BHF6"/>
<keyword evidence="4" id="KW-1185">Reference proteome</keyword>
<dbReference type="eggNOG" id="ENOG5031XRY">
    <property type="taxonomic scope" value="Bacteria"/>
</dbReference>
<dbReference type="EMBL" id="AYLO01000046">
    <property type="protein sequence ID" value="ESS72740.1"/>
    <property type="molecule type" value="Genomic_DNA"/>
</dbReference>
<feature type="signal peptide" evidence="2">
    <location>
        <begin position="1"/>
        <end position="29"/>
    </location>
</feature>
<name>V5BHF6_9GAMM</name>
<sequence length="82" mass="8449">MLNIKSKKIILPLCFCAISGLLSPALTQADTVIVLAAGDSGNIASGQAAEQRAAKEKKAAEKQKAADAKKASEPQKEKAAAK</sequence>
<proteinExistence type="predicted"/>
<organism evidence="3 4">
    <name type="scientific">Methyloglobulus morosus KoM1</name>
    <dbReference type="NCBI Taxonomy" id="1116472"/>
    <lineage>
        <taxon>Bacteria</taxon>
        <taxon>Pseudomonadati</taxon>
        <taxon>Pseudomonadota</taxon>
        <taxon>Gammaproteobacteria</taxon>
        <taxon>Methylococcales</taxon>
        <taxon>Methylococcaceae</taxon>
        <taxon>Methyloglobulus</taxon>
    </lineage>
</organism>
<evidence type="ECO:0000256" key="2">
    <source>
        <dbReference type="SAM" id="SignalP"/>
    </source>
</evidence>
<dbReference type="OrthoDB" id="5574459at2"/>
<feature type="region of interest" description="Disordered" evidence="1">
    <location>
        <begin position="47"/>
        <end position="82"/>
    </location>
</feature>
<dbReference type="RefSeq" id="WP_023494239.1">
    <property type="nucleotide sequence ID" value="NZ_AYLO01000046.1"/>
</dbReference>
<reference evidence="3 4" key="1">
    <citation type="journal article" date="2013" name="Genome Announc.">
        <title>Draft Genome Sequence of the Methanotrophic Gammaproteobacterium Methyloglobulus morosus DSM 22980 Strain KoM1.</title>
        <authorList>
            <person name="Poehlein A."/>
            <person name="Deutzmann J.S."/>
            <person name="Daniel R."/>
            <person name="Simeonova D.D."/>
        </authorList>
    </citation>
    <scope>NUCLEOTIDE SEQUENCE [LARGE SCALE GENOMIC DNA]</scope>
    <source>
        <strain evidence="3 4">KoM1</strain>
    </source>
</reference>
<comment type="caution">
    <text evidence="3">The sequence shown here is derived from an EMBL/GenBank/DDBJ whole genome shotgun (WGS) entry which is preliminary data.</text>
</comment>
<accession>V5BHF6</accession>
<evidence type="ECO:0000313" key="4">
    <source>
        <dbReference type="Proteomes" id="UP000017842"/>
    </source>
</evidence>
<keyword evidence="2" id="KW-0732">Signal</keyword>
<evidence type="ECO:0000313" key="3">
    <source>
        <dbReference type="EMBL" id="ESS72740.1"/>
    </source>
</evidence>